<feature type="compositionally biased region" description="Pro residues" evidence="1">
    <location>
        <begin position="693"/>
        <end position="702"/>
    </location>
</feature>
<keyword evidence="2" id="KW-1133">Transmembrane helix</keyword>
<dbReference type="EMBL" id="MU001693">
    <property type="protein sequence ID" value="KAF2454072.1"/>
    <property type="molecule type" value="Genomic_DNA"/>
</dbReference>
<keyword evidence="2" id="KW-0812">Transmembrane</keyword>
<feature type="compositionally biased region" description="Basic residues" evidence="1">
    <location>
        <begin position="622"/>
        <end position="632"/>
    </location>
</feature>
<feature type="compositionally biased region" description="Basic and acidic residues" evidence="1">
    <location>
        <begin position="136"/>
        <end position="147"/>
    </location>
</feature>
<feature type="compositionally biased region" description="Low complexity" evidence="1">
    <location>
        <begin position="407"/>
        <end position="422"/>
    </location>
</feature>
<protein>
    <submittedName>
        <fullName evidence="3">Uncharacterized protein</fullName>
    </submittedName>
</protein>
<feature type="region of interest" description="Disordered" evidence="1">
    <location>
        <begin position="333"/>
        <end position="363"/>
    </location>
</feature>
<keyword evidence="2" id="KW-0472">Membrane</keyword>
<feature type="region of interest" description="Disordered" evidence="1">
    <location>
        <begin position="400"/>
        <end position="424"/>
    </location>
</feature>
<organism evidence="3 4">
    <name type="scientific">Lineolata rhizophorae</name>
    <dbReference type="NCBI Taxonomy" id="578093"/>
    <lineage>
        <taxon>Eukaryota</taxon>
        <taxon>Fungi</taxon>
        <taxon>Dikarya</taxon>
        <taxon>Ascomycota</taxon>
        <taxon>Pezizomycotina</taxon>
        <taxon>Dothideomycetes</taxon>
        <taxon>Dothideomycetes incertae sedis</taxon>
        <taxon>Lineolatales</taxon>
        <taxon>Lineolataceae</taxon>
        <taxon>Lineolata</taxon>
    </lineage>
</organism>
<feature type="compositionally biased region" description="Gly residues" evidence="1">
    <location>
        <begin position="185"/>
        <end position="194"/>
    </location>
</feature>
<evidence type="ECO:0000313" key="4">
    <source>
        <dbReference type="Proteomes" id="UP000799766"/>
    </source>
</evidence>
<feature type="compositionally biased region" description="Polar residues" evidence="1">
    <location>
        <begin position="40"/>
        <end position="51"/>
    </location>
</feature>
<feature type="region of interest" description="Disordered" evidence="1">
    <location>
        <begin position="121"/>
        <end position="164"/>
    </location>
</feature>
<evidence type="ECO:0000256" key="1">
    <source>
        <dbReference type="SAM" id="MobiDB-lite"/>
    </source>
</evidence>
<reference evidence="3" key="1">
    <citation type="journal article" date="2020" name="Stud. Mycol.">
        <title>101 Dothideomycetes genomes: a test case for predicting lifestyles and emergence of pathogens.</title>
        <authorList>
            <person name="Haridas S."/>
            <person name="Albert R."/>
            <person name="Binder M."/>
            <person name="Bloem J."/>
            <person name="Labutti K."/>
            <person name="Salamov A."/>
            <person name="Andreopoulos B."/>
            <person name="Baker S."/>
            <person name="Barry K."/>
            <person name="Bills G."/>
            <person name="Bluhm B."/>
            <person name="Cannon C."/>
            <person name="Castanera R."/>
            <person name="Culley D."/>
            <person name="Daum C."/>
            <person name="Ezra D."/>
            <person name="Gonzalez J."/>
            <person name="Henrissat B."/>
            <person name="Kuo A."/>
            <person name="Liang C."/>
            <person name="Lipzen A."/>
            <person name="Lutzoni F."/>
            <person name="Magnuson J."/>
            <person name="Mondo S."/>
            <person name="Nolan M."/>
            <person name="Ohm R."/>
            <person name="Pangilinan J."/>
            <person name="Park H.-J."/>
            <person name="Ramirez L."/>
            <person name="Alfaro M."/>
            <person name="Sun H."/>
            <person name="Tritt A."/>
            <person name="Yoshinaga Y."/>
            <person name="Zwiers L.-H."/>
            <person name="Turgeon B."/>
            <person name="Goodwin S."/>
            <person name="Spatafora J."/>
            <person name="Crous P."/>
            <person name="Grigoriev I."/>
        </authorList>
    </citation>
    <scope>NUCLEOTIDE SEQUENCE</scope>
    <source>
        <strain evidence="3">ATCC 16933</strain>
    </source>
</reference>
<feature type="region of interest" description="Disordered" evidence="1">
    <location>
        <begin position="610"/>
        <end position="745"/>
    </location>
</feature>
<evidence type="ECO:0000256" key="2">
    <source>
        <dbReference type="SAM" id="Phobius"/>
    </source>
</evidence>
<feature type="transmembrane region" description="Helical" evidence="2">
    <location>
        <begin position="12"/>
        <end position="31"/>
    </location>
</feature>
<feature type="region of interest" description="Disordered" evidence="1">
    <location>
        <begin position="182"/>
        <end position="259"/>
    </location>
</feature>
<dbReference type="Proteomes" id="UP000799766">
    <property type="component" value="Unassembled WGS sequence"/>
</dbReference>
<feature type="region of interest" description="Disordered" evidence="1">
    <location>
        <begin position="513"/>
        <end position="548"/>
    </location>
</feature>
<evidence type="ECO:0000313" key="3">
    <source>
        <dbReference type="EMBL" id="KAF2454072.1"/>
    </source>
</evidence>
<accession>A0A6A6NRL9</accession>
<feature type="compositionally biased region" description="Low complexity" evidence="1">
    <location>
        <begin position="195"/>
        <end position="207"/>
    </location>
</feature>
<gene>
    <name evidence="3" type="ORF">BDY21DRAFT_374315</name>
</gene>
<dbReference type="AlphaFoldDB" id="A0A6A6NRL9"/>
<feature type="compositionally biased region" description="Acidic residues" evidence="1">
    <location>
        <begin position="669"/>
        <end position="683"/>
    </location>
</feature>
<dbReference type="OrthoDB" id="4174342at2759"/>
<proteinExistence type="predicted"/>
<sequence>MFSFLSPICGCIWLYVTGVLTCVAFALGYDWQPAAARSSPLISSTSSNRPHSTAATASMRASSSPDTTSPVFPDRPIRPLPKRRLHSRLSPEEAATIEYPRIASTGGPLFSFPYSSFDSLRASAPPTASAAGDTQARADPHYGRYLDNDESDEDGAGAPGHGGAVDVATARAEYASYDRAKAGRAGRGGAGPGGTSITPGSSGGLLSRGQVHHPSQLVMQPPQPDSAASSADGYESFENTNNKKKRKIPVSGGGTHHHSTLSAELASMGISQSMAQAGAAATQEEVASAILQDALEDSSAGVGQYYGSGTSAMPSSGSGTGISGAGRGASTNGLNAYATGGSRSRRDWTGSTSTNGKGAQPQPGIIGAAIASAAADPSAPITPSANTTATSRAFANENASNLPAGQSTQSASESSSKPAPQKTQFTFTCESDSANKMVWPGQSGSGPFGVSQPGCTVNSQGRRVATQGTQTGAGLVGQGGIAPPLQAPAQAQQTVGSAGVQIQSSASQIQQTQQSVAGMAGAGGTTGAAPNATNAQAPKKRRPRRSMARELELAARQRRLQQEYNNFHHPPRREDIWICEFCEYESIFGAPPEALVRQYEIKDRKERKRLAEKRRLLEKAKMKGRKSRKSSKKNQGNGSNNKGGNNAGAHDPTRERGGSVDDASNAAVDGEEYYDDEYDDDGLDGTAAAAAAAPPPPPPPPNSRTDKAGRFINGHADALHGQATAAAPPPPPPPPPPGTPAAGAA</sequence>
<feature type="compositionally biased region" description="Low complexity" evidence="1">
    <location>
        <begin position="633"/>
        <end position="649"/>
    </location>
</feature>
<feature type="region of interest" description="Disordered" evidence="1">
    <location>
        <begin position="40"/>
        <end position="91"/>
    </location>
</feature>
<feature type="compositionally biased region" description="Pro residues" evidence="1">
    <location>
        <begin position="727"/>
        <end position="739"/>
    </location>
</feature>
<feature type="compositionally biased region" description="Low complexity" evidence="1">
    <location>
        <begin position="52"/>
        <end position="64"/>
    </location>
</feature>
<feature type="compositionally biased region" description="Low complexity" evidence="1">
    <location>
        <begin position="527"/>
        <end position="537"/>
    </location>
</feature>
<name>A0A6A6NRL9_9PEZI</name>
<keyword evidence="4" id="KW-1185">Reference proteome</keyword>